<gene>
    <name evidence="1" type="ORF">M3202_20310</name>
</gene>
<organism evidence="1 2">
    <name type="scientific">Halalkalibacter oceani</name>
    <dbReference type="NCBI Taxonomy" id="1653776"/>
    <lineage>
        <taxon>Bacteria</taxon>
        <taxon>Bacillati</taxon>
        <taxon>Bacillota</taxon>
        <taxon>Bacilli</taxon>
        <taxon>Bacillales</taxon>
        <taxon>Bacillaceae</taxon>
        <taxon>Halalkalibacter</taxon>
    </lineage>
</organism>
<protein>
    <recommendedName>
        <fullName evidence="3">Lipoprotein</fullName>
    </recommendedName>
</protein>
<proteinExistence type="predicted"/>
<dbReference type="Proteomes" id="UP001139179">
    <property type="component" value="Unassembled WGS sequence"/>
</dbReference>
<evidence type="ECO:0000313" key="2">
    <source>
        <dbReference type="Proteomes" id="UP001139179"/>
    </source>
</evidence>
<evidence type="ECO:0008006" key="3">
    <source>
        <dbReference type="Google" id="ProtNLM"/>
    </source>
</evidence>
<keyword evidence="2" id="KW-1185">Reference proteome</keyword>
<name>A0A9X2ISC3_9BACI</name>
<accession>A0A9X2ISC3</accession>
<dbReference type="AlphaFoldDB" id="A0A9X2ISC3"/>
<dbReference type="PROSITE" id="PS51257">
    <property type="entry name" value="PROKAR_LIPOPROTEIN"/>
    <property type="match status" value="1"/>
</dbReference>
<dbReference type="EMBL" id="JAMBOL010000036">
    <property type="protein sequence ID" value="MCM3716393.1"/>
    <property type="molecule type" value="Genomic_DNA"/>
</dbReference>
<reference evidence="1" key="1">
    <citation type="submission" date="2022-05" db="EMBL/GenBank/DDBJ databases">
        <title>Comparative Genomics of Spacecraft Associated Microbes.</title>
        <authorList>
            <person name="Tran M.T."/>
            <person name="Wright A."/>
            <person name="Seuylemezian A."/>
            <person name="Eisen J."/>
            <person name="Coil D."/>
        </authorList>
    </citation>
    <scope>NUCLEOTIDE SEQUENCE</scope>
    <source>
        <strain evidence="1">214.1.1</strain>
    </source>
</reference>
<comment type="caution">
    <text evidence="1">The sequence shown here is derived from an EMBL/GenBank/DDBJ whole genome shotgun (WGS) entry which is preliminary data.</text>
</comment>
<evidence type="ECO:0000313" key="1">
    <source>
        <dbReference type="EMBL" id="MCM3716393.1"/>
    </source>
</evidence>
<dbReference type="RefSeq" id="WP_251225049.1">
    <property type="nucleotide sequence ID" value="NZ_JAMBOL010000036.1"/>
</dbReference>
<sequence length="193" mass="21759">MKAIKQGEFLLFAILSIFITIVSGCSPIVEEDTTTQFKTVQEAALESELAAADVFHTEELNETAFAFYQSPEGYGILHFSLKEDGWDYQGSSGYATDEERKPFSFGQSTWHKGEVSMEGESSYTTVFFGEVSDAEINKMTIEYNDRKRDASLIRNNGRTYWYLVSEQDDGNEGVDTVFAYSTDGELLYREGNN</sequence>